<accession>A0AAV5GUA2</accession>
<reference evidence="2 3" key="1">
    <citation type="submission" date="2021-12" db="EMBL/GenBank/DDBJ databases">
        <title>High titer production of polyol ester of fatty acids by Rhodotorula paludigena BS15 towards product separation-free biomass refinery.</title>
        <authorList>
            <person name="Mano J."/>
            <person name="Ono H."/>
            <person name="Tanaka T."/>
            <person name="Naito K."/>
            <person name="Sushida H."/>
            <person name="Ike M."/>
            <person name="Tokuyasu K."/>
            <person name="Kitaoka M."/>
        </authorList>
    </citation>
    <scope>NUCLEOTIDE SEQUENCE [LARGE SCALE GENOMIC DNA]</scope>
    <source>
        <strain evidence="2 3">BS15</strain>
    </source>
</reference>
<evidence type="ECO:0000313" key="2">
    <source>
        <dbReference type="EMBL" id="GJN93101.1"/>
    </source>
</evidence>
<gene>
    <name evidence="2" type="ORF">Rhopal_006146-T1</name>
</gene>
<feature type="region of interest" description="Disordered" evidence="1">
    <location>
        <begin position="475"/>
        <end position="522"/>
    </location>
</feature>
<comment type="caution">
    <text evidence="2">The sequence shown here is derived from an EMBL/GenBank/DDBJ whole genome shotgun (WGS) entry which is preliminary data.</text>
</comment>
<dbReference type="EMBL" id="BQKY01000013">
    <property type="protein sequence ID" value="GJN93101.1"/>
    <property type="molecule type" value="Genomic_DNA"/>
</dbReference>
<feature type="compositionally biased region" description="Acidic residues" evidence="1">
    <location>
        <begin position="497"/>
        <end position="507"/>
    </location>
</feature>
<dbReference type="AlphaFoldDB" id="A0AAV5GUA2"/>
<keyword evidence="3" id="KW-1185">Reference proteome</keyword>
<protein>
    <submittedName>
        <fullName evidence="2">Uncharacterized protein</fullName>
    </submittedName>
</protein>
<dbReference type="Proteomes" id="UP001342314">
    <property type="component" value="Unassembled WGS sequence"/>
</dbReference>
<evidence type="ECO:0000313" key="3">
    <source>
        <dbReference type="Proteomes" id="UP001342314"/>
    </source>
</evidence>
<evidence type="ECO:0000256" key="1">
    <source>
        <dbReference type="SAM" id="MobiDB-lite"/>
    </source>
</evidence>
<proteinExistence type="predicted"/>
<name>A0AAV5GUA2_9BASI</name>
<sequence>MQRLLALRSSDGPVTKHECEVFEKFGAKGPMDWAGLAIAADQLTQGLGELYPKTKTANELSLTIRGRCRLSFTGRAIHSGDATTGLIVTSPSLLRQRERVSLWEPLRAAVSKAEDTGHGVGLSDVQDKRVQSVLAEILDEVLDQGHAGRLIVLITVTGAKLSLPLTLLAATGGSWDDFDCKLLEAIRLKYGHAPSDPPPATSPTFDLPLTLSEWGRMQSWRFITGEELKQNKVVYAAFMSSTGWVDPHTLQRLSRANEETAEDALPDTATETLPLLLLSTKQLGSGNQGAVHFAFAAPPCPLLAVKFAEPGCSALEKVRVEGEALARLTKPGQPLENVAPPFFGDFAVEQQVLGYETHALVMQCWGEEVKIWCNIQAAARTDFLQRVTALHETHHLCNGSLSERNMLVLRDPSTGLDEVRLIDWARIDERHKVASDGSSTWCGSLQELTRKINSANELDERVRAFEAREEAAWQKEKADALKKSEQEEMQEPGGESVEVDLQSDQDGGDAKRQKLSTPPARD</sequence>
<feature type="compositionally biased region" description="Basic and acidic residues" evidence="1">
    <location>
        <begin position="475"/>
        <end position="486"/>
    </location>
</feature>
<organism evidence="2 3">
    <name type="scientific">Rhodotorula paludigena</name>
    <dbReference type="NCBI Taxonomy" id="86838"/>
    <lineage>
        <taxon>Eukaryota</taxon>
        <taxon>Fungi</taxon>
        <taxon>Dikarya</taxon>
        <taxon>Basidiomycota</taxon>
        <taxon>Pucciniomycotina</taxon>
        <taxon>Microbotryomycetes</taxon>
        <taxon>Sporidiobolales</taxon>
        <taxon>Sporidiobolaceae</taxon>
        <taxon>Rhodotorula</taxon>
    </lineage>
</organism>